<protein>
    <submittedName>
        <fullName evidence="6">LysR family transcriptional regulator</fullName>
    </submittedName>
</protein>
<dbReference type="PRINTS" id="PR00039">
    <property type="entry name" value="HTHLYSR"/>
</dbReference>
<accession>A0AAW4TRY4</accession>
<evidence type="ECO:0000256" key="4">
    <source>
        <dbReference type="ARBA" id="ARBA00023163"/>
    </source>
</evidence>
<dbReference type="GO" id="GO:0003677">
    <property type="term" value="F:DNA binding"/>
    <property type="evidence" value="ECO:0007669"/>
    <property type="project" value="UniProtKB-KW"/>
</dbReference>
<dbReference type="Proteomes" id="UP001199070">
    <property type="component" value="Unassembled WGS sequence"/>
</dbReference>
<gene>
    <name evidence="6" type="ORF">LGN22_29905</name>
</gene>
<dbReference type="SUPFAM" id="SSF53850">
    <property type="entry name" value="Periplasmic binding protein-like II"/>
    <property type="match status" value="1"/>
</dbReference>
<dbReference type="RefSeq" id="WP_109343205.1">
    <property type="nucleotide sequence ID" value="NZ_CADEQA010000023.1"/>
</dbReference>
<evidence type="ECO:0000256" key="2">
    <source>
        <dbReference type="ARBA" id="ARBA00023015"/>
    </source>
</evidence>
<comment type="caution">
    <text evidence="6">The sequence shown here is derived from an EMBL/GenBank/DDBJ whole genome shotgun (WGS) entry which is preliminary data.</text>
</comment>
<evidence type="ECO:0000259" key="5">
    <source>
        <dbReference type="PROSITE" id="PS50931"/>
    </source>
</evidence>
<dbReference type="InterPro" id="IPR050389">
    <property type="entry name" value="LysR-type_TF"/>
</dbReference>
<keyword evidence="4" id="KW-0804">Transcription</keyword>
<reference evidence="6" key="1">
    <citation type="submission" date="2023-08" db="EMBL/GenBank/DDBJ databases">
        <title>A collection of bacterial strains from the Burkholderia cepacia Research Laboratory and Repository.</title>
        <authorList>
            <person name="Lipuma J."/>
            <person name="Spilker T."/>
        </authorList>
    </citation>
    <scope>NUCLEOTIDE SEQUENCE</scope>
    <source>
        <strain evidence="6">AU0862</strain>
    </source>
</reference>
<dbReference type="InterPro" id="IPR005119">
    <property type="entry name" value="LysR_subst-bd"/>
</dbReference>
<dbReference type="InterPro" id="IPR000847">
    <property type="entry name" value="LysR_HTH_N"/>
</dbReference>
<name>A0AAW4TRY4_9BURK</name>
<evidence type="ECO:0000313" key="7">
    <source>
        <dbReference type="Proteomes" id="UP001199070"/>
    </source>
</evidence>
<dbReference type="SUPFAM" id="SSF46785">
    <property type="entry name" value="Winged helix' DNA-binding domain"/>
    <property type="match status" value="1"/>
</dbReference>
<dbReference type="Gene3D" id="3.40.190.10">
    <property type="entry name" value="Periplasmic binding protein-like II"/>
    <property type="match status" value="2"/>
</dbReference>
<sequence>MRFNKLDLNLLVALDALLSEQNISRAAEKIHLSQSATSNALSRLREYFKDELLVQVGRKMEPTPRADALKDAVRDILVRVDATVAAQPEFVPAQANRLFRLFVSDYTMTTLMPHLFTLAYKEAPGIRFELRPQVAYPHRVLERGEADLLIIPKEYCSTEHPAEVLLEETYCCVVWNHSPLSKGEMTNERYMAAGHIVVQVGDAQTTLEDWFMQRLGVVRRVEANTYSFVSPAHLLAGTNRIATMHRRLAEEAARSLPIVLREVPVPVPTVEQAMQWHKHRTSDPGLTWLRGLLKKAVAKMDEGRHDATALAP</sequence>
<proteinExistence type="inferred from homology"/>
<feature type="domain" description="HTH lysR-type" evidence="5">
    <location>
        <begin position="6"/>
        <end position="63"/>
    </location>
</feature>
<dbReference type="CDD" id="cd08462">
    <property type="entry name" value="PBP2_NodD"/>
    <property type="match status" value="1"/>
</dbReference>
<dbReference type="GO" id="GO:0003700">
    <property type="term" value="F:DNA-binding transcription factor activity"/>
    <property type="evidence" value="ECO:0007669"/>
    <property type="project" value="InterPro"/>
</dbReference>
<dbReference type="PROSITE" id="PS50931">
    <property type="entry name" value="HTH_LYSR"/>
    <property type="match status" value="1"/>
</dbReference>
<dbReference type="Pfam" id="PF03466">
    <property type="entry name" value="LysR_substrate"/>
    <property type="match status" value="1"/>
</dbReference>
<dbReference type="InterPro" id="IPR036390">
    <property type="entry name" value="WH_DNA-bd_sf"/>
</dbReference>
<keyword evidence="2" id="KW-0805">Transcription regulation</keyword>
<evidence type="ECO:0000256" key="3">
    <source>
        <dbReference type="ARBA" id="ARBA00023125"/>
    </source>
</evidence>
<evidence type="ECO:0000313" key="6">
    <source>
        <dbReference type="EMBL" id="MCA8383130.1"/>
    </source>
</evidence>
<dbReference type="Gene3D" id="1.10.10.10">
    <property type="entry name" value="Winged helix-like DNA-binding domain superfamily/Winged helix DNA-binding domain"/>
    <property type="match status" value="1"/>
</dbReference>
<dbReference type="InterPro" id="IPR037416">
    <property type="entry name" value="NodD_PBP2"/>
</dbReference>
<dbReference type="GeneID" id="300969972"/>
<dbReference type="EMBL" id="JAIZTC010000010">
    <property type="protein sequence ID" value="MCA8383130.1"/>
    <property type="molecule type" value="Genomic_DNA"/>
</dbReference>
<keyword evidence="3" id="KW-0238">DNA-binding</keyword>
<dbReference type="Pfam" id="PF00126">
    <property type="entry name" value="HTH_1"/>
    <property type="match status" value="1"/>
</dbReference>
<dbReference type="AlphaFoldDB" id="A0AAW4TRY4"/>
<evidence type="ECO:0000256" key="1">
    <source>
        <dbReference type="ARBA" id="ARBA00009437"/>
    </source>
</evidence>
<dbReference type="PANTHER" id="PTHR30118:SF6">
    <property type="entry name" value="HTH-TYPE TRANSCRIPTIONAL REGULATOR LEUO"/>
    <property type="match status" value="1"/>
</dbReference>
<organism evidence="6 7">
    <name type="scientific">Burkholderia cenocepacia</name>
    <dbReference type="NCBI Taxonomy" id="95486"/>
    <lineage>
        <taxon>Bacteria</taxon>
        <taxon>Pseudomonadati</taxon>
        <taxon>Pseudomonadota</taxon>
        <taxon>Betaproteobacteria</taxon>
        <taxon>Burkholderiales</taxon>
        <taxon>Burkholderiaceae</taxon>
        <taxon>Burkholderia</taxon>
        <taxon>Burkholderia cepacia complex</taxon>
    </lineage>
</organism>
<dbReference type="InterPro" id="IPR036388">
    <property type="entry name" value="WH-like_DNA-bd_sf"/>
</dbReference>
<dbReference type="PANTHER" id="PTHR30118">
    <property type="entry name" value="HTH-TYPE TRANSCRIPTIONAL REGULATOR LEUO-RELATED"/>
    <property type="match status" value="1"/>
</dbReference>
<comment type="similarity">
    <text evidence="1">Belongs to the LysR transcriptional regulatory family.</text>
</comment>